<protein>
    <submittedName>
        <fullName evidence="2">Uncharacterized protein</fullName>
    </submittedName>
</protein>
<keyword evidence="1" id="KW-0472">Membrane</keyword>
<dbReference type="AlphaFoldDB" id="A0A2P2KUH8"/>
<keyword evidence="1" id="KW-0812">Transmembrane</keyword>
<dbReference type="EMBL" id="GGEC01028905">
    <property type="protein sequence ID" value="MBX09389.1"/>
    <property type="molecule type" value="Transcribed_RNA"/>
</dbReference>
<evidence type="ECO:0000256" key="1">
    <source>
        <dbReference type="SAM" id="Phobius"/>
    </source>
</evidence>
<sequence length="70" mass="8537">MVVVKLSFFWILLSWCIFMFLFFFFFFLFELITLIFGTICVILSNFWKNLPQSKIPYLNSYPHIFLKHVS</sequence>
<reference evidence="2" key="1">
    <citation type="submission" date="2018-02" db="EMBL/GenBank/DDBJ databases">
        <title>Rhizophora mucronata_Transcriptome.</title>
        <authorList>
            <person name="Meera S.P."/>
            <person name="Sreeshan A."/>
            <person name="Augustine A."/>
        </authorList>
    </citation>
    <scope>NUCLEOTIDE SEQUENCE</scope>
    <source>
        <tissue evidence="2">Leaf</tissue>
    </source>
</reference>
<feature type="transmembrane region" description="Helical" evidence="1">
    <location>
        <begin position="12"/>
        <end position="44"/>
    </location>
</feature>
<keyword evidence="1" id="KW-1133">Transmembrane helix</keyword>
<proteinExistence type="predicted"/>
<accession>A0A2P2KUH8</accession>
<organism evidence="2">
    <name type="scientific">Rhizophora mucronata</name>
    <name type="common">Asiatic mangrove</name>
    <dbReference type="NCBI Taxonomy" id="61149"/>
    <lineage>
        <taxon>Eukaryota</taxon>
        <taxon>Viridiplantae</taxon>
        <taxon>Streptophyta</taxon>
        <taxon>Embryophyta</taxon>
        <taxon>Tracheophyta</taxon>
        <taxon>Spermatophyta</taxon>
        <taxon>Magnoliopsida</taxon>
        <taxon>eudicotyledons</taxon>
        <taxon>Gunneridae</taxon>
        <taxon>Pentapetalae</taxon>
        <taxon>rosids</taxon>
        <taxon>fabids</taxon>
        <taxon>Malpighiales</taxon>
        <taxon>Rhizophoraceae</taxon>
        <taxon>Rhizophora</taxon>
    </lineage>
</organism>
<name>A0A2P2KUH8_RHIMU</name>
<evidence type="ECO:0000313" key="2">
    <source>
        <dbReference type="EMBL" id="MBX09389.1"/>
    </source>
</evidence>